<name>A0A7S2NCJ9_9DINO</name>
<gene>
    <name evidence="1" type="ORF">AAND1436_LOCUS44943</name>
</gene>
<evidence type="ECO:0000313" key="1">
    <source>
        <dbReference type="EMBL" id="CAD9531692.1"/>
    </source>
</evidence>
<proteinExistence type="predicted"/>
<reference evidence="1" key="1">
    <citation type="submission" date="2021-01" db="EMBL/GenBank/DDBJ databases">
        <authorList>
            <person name="Corre E."/>
            <person name="Pelletier E."/>
            <person name="Niang G."/>
            <person name="Scheremetjew M."/>
            <person name="Finn R."/>
            <person name="Kale V."/>
            <person name="Holt S."/>
            <person name="Cochrane G."/>
            <person name="Meng A."/>
            <person name="Brown T."/>
            <person name="Cohen L."/>
        </authorList>
    </citation>
    <scope>NUCLEOTIDE SEQUENCE</scope>
    <source>
        <strain evidence="1">CCMP2222</strain>
    </source>
</reference>
<protein>
    <recommendedName>
        <fullName evidence="2">Methyltransferase FkbM domain-containing protein</fullName>
    </recommendedName>
</protein>
<dbReference type="EMBL" id="HBGQ01094188">
    <property type="protein sequence ID" value="CAD9531692.1"/>
    <property type="molecule type" value="Transcribed_RNA"/>
</dbReference>
<accession>A0A7S2NCJ9</accession>
<sequence>MAAHTFDFDPLMTQGWVSFQPSHPLDVVGYWVRANLPITCKSDYRQDCRQNLKRFWDAPDRNSYIEGLPIPCHSLPSLVQTAGSDLRDLSMLVVDAEGLDTKILAATAEREDFLPGFIMWEVGNSKEERVILPELQRVLRRKGYTVGIKTGANTTIKGHGGNFKTGDAANMIAVLERPLAHLMGR</sequence>
<evidence type="ECO:0008006" key="2">
    <source>
        <dbReference type="Google" id="ProtNLM"/>
    </source>
</evidence>
<dbReference type="AlphaFoldDB" id="A0A7S2NCJ9"/>
<organism evidence="1">
    <name type="scientific">Alexandrium andersonii</name>
    <dbReference type="NCBI Taxonomy" id="327968"/>
    <lineage>
        <taxon>Eukaryota</taxon>
        <taxon>Sar</taxon>
        <taxon>Alveolata</taxon>
        <taxon>Dinophyceae</taxon>
        <taxon>Gonyaulacales</taxon>
        <taxon>Pyrocystaceae</taxon>
        <taxon>Alexandrium</taxon>
    </lineage>
</organism>